<dbReference type="OrthoDB" id="19944at2759"/>
<comment type="subcellular location">
    <subcellularLocation>
        <location evidence="1">Cell membrane</location>
        <topology evidence="1">Peripheral membrane protein</topology>
    </subcellularLocation>
    <subcellularLocation>
        <location evidence="2">Cytoplasm</location>
    </subcellularLocation>
</comment>
<keyword evidence="12 16" id="KW-0175">Coiled coil</keyword>
<reference evidence="19" key="3">
    <citation type="submission" date="2025-09" db="UniProtKB">
        <authorList>
            <consortium name="Ensembl"/>
        </authorList>
    </citation>
    <scope>IDENTIFICATION</scope>
    <source>
        <strain evidence="19">broiler</strain>
    </source>
</reference>
<dbReference type="SMART" id="SM00320">
    <property type="entry name" value="WD40"/>
    <property type="match status" value="6"/>
</dbReference>
<feature type="repeat" description="WD" evidence="15">
    <location>
        <begin position="244"/>
        <end position="285"/>
    </location>
</feature>
<keyword evidence="13" id="KW-0472">Membrane</keyword>
<dbReference type="PROSITE" id="PS50892">
    <property type="entry name" value="V_SNARE"/>
    <property type="match status" value="1"/>
</dbReference>
<dbReference type="InterPro" id="IPR036322">
    <property type="entry name" value="WD40_repeat_dom_sf"/>
</dbReference>
<accession>A0A8V1A0U7</accession>
<evidence type="ECO:0000256" key="1">
    <source>
        <dbReference type="ARBA" id="ARBA00004202"/>
    </source>
</evidence>
<evidence type="ECO:0000256" key="3">
    <source>
        <dbReference type="ARBA" id="ARBA00008070"/>
    </source>
</evidence>
<dbReference type="PROSITE" id="PS50082">
    <property type="entry name" value="WD_REPEATS_2"/>
    <property type="match status" value="1"/>
</dbReference>
<dbReference type="SUPFAM" id="SSF50978">
    <property type="entry name" value="WD40 repeat-like"/>
    <property type="match status" value="2"/>
</dbReference>
<reference evidence="19" key="1">
    <citation type="submission" date="2020-11" db="EMBL/GenBank/DDBJ databases">
        <title>Gallus gallus (Chicken) genome, bGalGal1, GRCg7b, maternal haplotype autosomes + Z &amp; W.</title>
        <authorList>
            <person name="Warren W."/>
            <person name="Formenti G."/>
            <person name="Fedrigo O."/>
            <person name="Haase B."/>
            <person name="Mountcastle J."/>
            <person name="Balacco J."/>
            <person name="Tracey A."/>
            <person name="Schneider V."/>
            <person name="Okimoto R."/>
            <person name="Cheng H."/>
            <person name="Hawken R."/>
            <person name="Howe K."/>
            <person name="Jarvis E.D."/>
        </authorList>
    </citation>
    <scope>NUCLEOTIDE SEQUENCE [LARGE SCALE GENOMIC DNA]</scope>
    <source>
        <strain evidence="19">Broiler</strain>
    </source>
</reference>
<dbReference type="GeneTree" id="ENSGT00950000182906"/>
<dbReference type="GO" id="GO:0015031">
    <property type="term" value="P:protein transport"/>
    <property type="evidence" value="ECO:0007669"/>
    <property type="project" value="UniProtKB-KW"/>
</dbReference>
<evidence type="ECO:0000256" key="13">
    <source>
        <dbReference type="ARBA" id="ARBA00023136"/>
    </source>
</evidence>
<dbReference type="InterPro" id="IPR042855">
    <property type="entry name" value="V_SNARE_CC"/>
</dbReference>
<evidence type="ECO:0000256" key="10">
    <source>
        <dbReference type="ARBA" id="ARBA00022737"/>
    </source>
</evidence>
<evidence type="ECO:0000256" key="9">
    <source>
        <dbReference type="ARBA" id="ARBA00022574"/>
    </source>
</evidence>
<dbReference type="PANTHER" id="PTHR10241">
    <property type="entry name" value="LETHAL 2 GIANT LARVAE PROTEIN"/>
    <property type="match status" value="1"/>
</dbReference>
<dbReference type="Pfam" id="PF00400">
    <property type="entry name" value="WD40"/>
    <property type="match status" value="1"/>
</dbReference>
<keyword evidence="10" id="KW-0677">Repeat</keyword>
<keyword evidence="5" id="KW-1003">Cell membrane</keyword>
<keyword evidence="8" id="KW-0597">Phosphoprotein</keyword>
<keyword evidence="9 15" id="KW-0853">WD repeat</keyword>
<dbReference type="CDD" id="cd15893">
    <property type="entry name" value="R-SNARE_STXBP5"/>
    <property type="match status" value="1"/>
</dbReference>
<sequence>MKKFNFRKVLDGLTASSPGGSAGGGGAGGGSAHPGGTAGAAGTPREEIQETLTSDYFQICKTVRHGFPYLPTALAFDPVQKILAIGTRTGAIRILGRPGVDCYCQHESGAAVLQLQFLINEGALVSACADDTLHLWNLRQKRPAILHSLKFNRERITYCHLPFQSKWLYVGTERGNTHIVNIESFILSGYVIMWNKAIELSTKTHPGPVVHLSDSPRDEGKLLIGYENGTVVFWDLRSKRADLRAYYDEAIHSVAWHHEGKQFMCSHSDGSLTLWNLKSPNRPFQTTIPHGKIQRDGKKPESCKPILKVEYKTCKNSEPFVIFSGGLSYDKACRRPSLTIMHGKAITVLEMDHPIVDFLTLCETPYPNEFQEPYAVVVLLEKDLIVVDLTQSNFPIFENPYPIDIHESPVTCTEYFADCPPDLIPVLYSVGAKHKKQGYSNKEWPISGGAWNLGAQTYPEIIITGHADGSVKFWDASAITLQMLYKLKTSKVFEKQKSGEGKATAEIVEEDPFAVQMMYWCPESRIFCVAGVSAYVVIYRFSKHEVNTEIASLEVRLQYEVEDIITPEPEIIPQFPDASSQLPSLKSLSGSTNTVACEGMMKDSIPCLSVKTRPVRMPPGYQADLVIQLVWVDGEPPQQITSLAVNSAYGLVAFGNCNGLAVVDFMQKTVLLSMGTLELYGSSDPYQRQPRSPRKSKQFAAVKGSRKLSLPTDLKTDLENRENSFSRSRSSSVSSIDRDSKEAITALYFMESFARKNDSAVSPCLWVGTGLGMVLILSLNLPASDDLRQSEPVMVSPSGTVLTLKGAVLTFACLDCTGTLIHPPYEVWRDPHSADDGEKTRKRKLVMHSPSSSQDMGDHQFAVICSEKQAKVFSLPSQTCLYVHNITETSFLLQADVVTLCNSVCLACFCANGHIMTLSLPSLRPLLDINYLPVTDMRIARTFCFSNEGQALYLSSPTEIQRLTYSQEMCDNLQDMLGDLFTPVETPEAQNRGFLKGLFGGSGQAFDREELFGEATAGKASRSLAQHIPGSGGIEGVRGAAGGVIGDLTRARIALDERGQKLGELDERTASMMASAEAFSKHAHEVMLKYKDKKWYQF</sequence>
<evidence type="ECO:0000256" key="11">
    <source>
        <dbReference type="ARBA" id="ARBA00022927"/>
    </source>
</evidence>
<dbReference type="SUPFAM" id="SSF58038">
    <property type="entry name" value="SNARE fusion complex"/>
    <property type="match status" value="1"/>
</dbReference>
<reference evidence="19" key="2">
    <citation type="submission" date="2025-08" db="UniProtKB">
        <authorList>
            <consortium name="Ensembl"/>
        </authorList>
    </citation>
    <scope>IDENTIFICATION</scope>
    <source>
        <strain evidence="19">broiler</strain>
    </source>
</reference>
<evidence type="ECO:0000256" key="6">
    <source>
        <dbReference type="ARBA" id="ARBA00022483"/>
    </source>
</evidence>
<dbReference type="Proteomes" id="UP000000539">
    <property type="component" value="Chromosome 1"/>
</dbReference>
<proteinExistence type="inferred from homology"/>
<evidence type="ECO:0000259" key="18">
    <source>
        <dbReference type="PROSITE" id="PS50892"/>
    </source>
</evidence>
<evidence type="ECO:0000256" key="2">
    <source>
        <dbReference type="ARBA" id="ARBA00004496"/>
    </source>
</evidence>
<dbReference type="Pfam" id="PF08366">
    <property type="entry name" value="LLGL"/>
    <property type="match status" value="1"/>
</dbReference>
<dbReference type="Gene3D" id="2.130.10.10">
    <property type="entry name" value="YVTN repeat-like/Quinoprotein amine dehydrogenase"/>
    <property type="match status" value="2"/>
</dbReference>
<keyword evidence="7" id="KW-0963">Cytoplasm</keyword>
<name>A0A8V1A0U7_CHICK</name>
<protein>
    <recommendedName>
        <fullName evidence="14">Syntaxin-binding protein 5-like</fullName>
    </recommendedName>
</protein>
<evidence type="ECO:0000256" key="7">
    <source>
        <dbReference type="ARBA" id="ARBA00022490"/>
    </source>
</evidence>
<dbReference type="InterPro" id="IPR000664">
    <property type="entry name" value="Lethal2_giant"/>
</dbReference>
<feature type="region of interest" description="Disordered" evidence="17">
    <location>
        <begin position="683"/>
        <end position="708"/>
    </location>
</feature>
<dbReference type="GO" id="GO:0005737">
    <property type="term" value="C:cytoplasm"/>
    <property type="evidence" value="ECO:0007669"/>
    <property type="project" value="UniProtKB-SubCell"/>
</dbReference>
<evidence type="ECO:0000256" key="12">
    <source>
        <dbReference type="ARBA" id="ARBA00023054"/>
    </source>
</evidence>
<dbReference type="AlphaFoldDB" id="A0A8V1A0U7"/>
<dbReference type="InterPro" id="IPR013905">
    <property type="entry name" value="Lgl_C_dom"/>
</dbReference>
<dbReference type="Ensembl" id="ENSGALT00010060868.1">
    <property type="protein sequence ID" value="ENSGALP00010037625.1"/>
    <property type="gene ID" value="ENSGALG00010024915.1"/>
</dbReference>
<dbReference type="PANTHER" id="PTHR10241:SF19">
    <property type="entry name" value="SYNTAXIN-BINDING PROTEIN 5-LIKE"/>
    <property type="match status" value="1"/>
</dbReference>
<feature type="compositionally biased region" description="Gly residues" evidence="17">
    <location>
        <begin position="20"/>
        <end position="39"/>
    </location>
</feature>
<evidence type="ECO:0000256" key="14">
    <source>
        <dbReference type="ARBA" id="ARBA00067543"/>
    </source>
</evidence>
<evidence type="ECO:0000313" key="19">
    <source>
        <dbReference type="Ensembl" id="ENSGALP00010037625.1"/>
    </source>
</evidence>
<evidence type="ECO:0000256" key="4">
    <source>
        <dbReference type="ARBA" id="ARBA00022448"/>
    </source>
</evidence>
<evidence type="ECO:0000256" key="15">
    <source>
        <dbReference type="PROSITE-ProRule" id="PRU00221"/>
    </source>
</evidence>
<evidence type="ECO:0000256" key="8">
    <source>
        <dbReference type="ARBA" id="ARBA00022553"/>
    </source>
</evidence>
<evidence type="ECO:0000256" key="16">
    <source>
        <dbReference type="PROSITE-ProRule" id="PRU00290"/>
    </source>
</evidence>
<dbReference type="GO" id="GO:0005886">
    <property type="term" value="C:plasma membrane"/>
    <property type="evidence" value="ECO:0007669"/>
    <property type="project" value="UniProtKB-SubCell"/>
</dbReference>
<dbReference type="FunFam" id="1.20.5.110:FF:000001">
    <property type="entry name" value="syntaxin-binding protein 5 isoform X1"/>
    <property type="match status" value="1"/>
</dbReference>
<keyword evidence="4" id="KW-0813">Transport</keyword>
<dbReference type="FunFam" id="2.130.10.10:FF:000521">
    <property type="entry name" value="syntaxin-binding protein 5-like isoform X1"/>
    <property type="match status" value="1"/>
</dbReference>
<feature type="domain" description="V-SNARE coiled-coil homology" evidence="18">
    <location>
        <begin position="1033"/>
        <end position="1093"/>
    </location>
</feature>
<evidence type="ECO:0000313" key="20">
    <source>
        <dbReference type="Proteomes" id="UP000000539"/>
    </source>
</evidence>
<evidence type="ECO:0000256" key="5">
    <source>
        <dbReference type="ARBA" id="ARBA00022475"/>
    </source>
</evidence>
<dbReference type="InterPro" id="IPR013577">
    <property type="entry name" value="LLGL2"/>
</dbReference>
<dbReference type="InterPro" id="IPR015943">
    <property type="entry name" value="WD40/YVTN_repeat-like_dom_sf"/>
</dbReference>
<feature type="region of interest" description="Disordered" evidence="17">
    <location>
        <begin position="17"/>
        <end position="44"/>
    </location>
</feature>
<keyword evidence="6" id="KW-0268">Exocytosis</keyword>
<organism evidence="19 20">
    <name type="scientific">Gallus gallus</name>
    <name type="common">Chicken</name>
    <dbReference type="NCBI Taxonomy" id="9031"/>
    <lineage>
        <taxon>Eukaryota</taxon>
        <taxon>Metazoa</taxon>
        <taxon>Chordata</taxon>
        <taxon>Craniata</taxon>
        <taxon>Vertebrata</taxon>
        <taxon>Euteleostomi</taxon>
        <taxon>Archelosauria</taxon>
        <taxon>Archosauria</taxon>
        <taxon>Dinosauria</taxon>
        <taxon>Saurischia</taxon>
        <taxon>Theropoda</taxon>
        <taxon>Coelurosauria</taxon>
        <taxon>Aves</taxon>
        <taxon>Neognathae</taxon>
        <taxon>Galloanserae</taxon>
        <taxon>Galliformes</taxon>
        <taxon>Phasianidae</taxon>
        <taxon>Phasianinae</taxon>
        <taxon>Gallus</taxon>
    </lineage>
</organism>
<dbReference type="GO" id="GO:0006887">
    <property type="term" value="P:exocytosis"/>
    <property type="evidence" value="ECO:0007669"/>
    <property type="project" value="UniProtKB-KW"/>
</dbReference>
<dbReference type="PRINTS" id="PR00962">
    <property type="entry name" value="LETHAL2GIANT"/>
</dbReference>
<dbReference type="InterPro" id="IPR001680">
    <property type="entry name" value="WD40_rpt"/>
</dbReference>
<keyword evidence="20" id="KW-1185">Reference proteome</keyword>
<dbReference type="Pfam" id="PF08596">
    <property type="entry name" value="Lgl_C"/>
    <property type="match status" value="1"/>
</dbReference>
<keyword evidence="11" id="KW-0653">Protein transport</keyword>
<dbReference type="Gene3D" id="1.20.5.110">
    <property type="match status" value="1"/>
</dbReference>
<gene>
    <name evidence="19" type="primary">STXBP5L</name>
</gene>
<comment type="similarity">
    <text evidence="3">Belongs to the WD repeat L(2)GL family.</text>
</comment>
<evidence type="ECO:0000256" key="17">
    <source>
        <dbReference type="SAM" id="MobiDB-lite"/>
    </source>
</evidence>